<dbReference type="AlphaFoldDB" id="A0A2S0VTX6"/>
<evidence type="ECO:0000313" key="1">
    <source>
        <dbReference type="EMBL" id="AWB67667.1"/>
    </source>
</evidence>
<dbReference type="RefSeq" id="WP_108603736.1">
    <property type="nucleotide sequence ID" value="NZ_CP026604.1"/>
</dbReference>
<keyword evidence="2" id="KW-1185">Reference proteome</keyword>
<dbReference type="Pfam" id="PF11227">
    <property type="entry name" value="DUF3025"/>
    <property type="match status" value="1"/>
</dbReference>
<dbReference type="OrthoDB" id="5292474at2"/>
<dbReference type="Proteomes" id="UP000244441">
    <property type="component" value="Chromosome"/>
</dbReference>
<dbReference type="InterPro" id="IPR021390">
    <property type="entry name" value="DUF3025"/>
</dbReference>
<reference evidence="1 2" key="1">
    <citation type="submission" date="2018-01" db="EMBL/GenBank/DDBJ databases">
        <title>Genome sequence of a Cantenovulum-like bacteria.</title>
        <authorList>
            <person name="Tan W.R."/>
            <person name="Lau N.-S."/>
            <person name="Go F."/>
            <person name="Amirul A.-A.A."/>
        </authorList>
    </citation>
    <scope>NUCLEOTIDE SEQUENCE [LARGE SCALE GENOMIC DNA]</scope>
    <source>
        <strain evidence="1 2">CCB-QB4</strain>
    </source>
</reference>
<proteinExistence type="predicted"/>
<sequence>MNQINILHSALVEHGLYADIRNLIGIHQYSAIPSADTLNSLAANFSQFKQLGLTFVPQTENFDWQGQYYEEVINQRKIIPTRLNNWHDLFNACIWLLFPQTKRLLNQLHYADIQAQGLKKRTKRRDALTLFDECGIVFAISDLDWALKLREHQWTTCFWQQRADWDTSIRPFMFGHANYEMALEPYLGLTGKAFFIQVENDFFQQELKVQIPIIDQLLVEQILSRKQLEDNQNLSPMPFLGIPSWYQDNESLGFYQNIDYFRPKRIKK</sequence>
<dbReference type="KEGG" id="cate:C2869_15015"/>
<accession>A0A2S0VTX6</accession>
<protein>
    <submittedName>
        <fullName evidence="1">DUF3025 domain-containing protein</fullName>
    </submittedName>
</protein>
<evidence type="ECO:0000313" key="2">
    <source>
        <dbReference type="Proteomes" id="UP000244441"/>
    </source>
</evidence>
<gene>
    <name evidence="1" type="ORF">C2869_15015</name>
</gene>
<name>A0A2S0VTX6_9ALTE</name>
<organism evidence="1 2">
    <name type="scientific">Saccharobesus litoralis</name>
    <dbReference type="NCBI Taxonomy" id="2172099"/>
    <lineage>
        <taxon>Bacteria</taxon>
        <taxon>Pseudomonadati</taxon>
        <taxon>Pseudomonadota</taxon>
        <taxon>Gammaproteobacteria</taxon>
        <taxon>Alteromonadales</taxon>
        <taxon>Alteromonadaceae</taxon>
        <taxon>Saccharobesus</taxon>
    </lineage>
</organism>
<dbReference type="EMBL" id="CP026604">
    <property type="protein sequence ID" value="AWB67667.1"/>
    <property type="molecule type" value="Genomic_DNA"/>
</dbReference>